<feature type="region of interest" description="Disordered" evidence="8">
    <location>
        <begin position="376"/>
        <end position="402"/>
    </location>
</feature>
<evidence type="ECO:0000256" key="8">
    <source>
        <dbReference type="SAM" id="MobiDB-lite"/>
    </source>
</evidence>
<keyword evidence="3" id="KW-0813">Transport</keyword>
<feature type="region of interest" description="Disordered" evidence="8">
    <location>
        <begin position="306"/>
        <end position="361"/>
    </location>
</feature>
<dbReference type="PANTHER" id="PTHR46494">
    <property type="entry name" value="CORA FAMILY METAL ION TRANSPORTER (EUROFUNG)"/>
    <property type="match status" value="1"/>
</dbReference>
<evidence type="ECO:0000313" key="10">
    <source>
        <dbReference type="EMBL" id="KAJ2903623.1"/>
    </source>
</evidence>
<dbReference type="InterPro" id="IPR045863">
    <property type="entry name" value="CorA_TM1_TM2"/>
</dbReference>
<dbReference type="SUPFAM" id="SSF143865">
    <property type="entry name" value="CorA soluble domain-like"/>
    <property type="match status" value="1"/>
</dbReference>
<protein>
    <submittedName>
        <fullName evidence="10">Uncharacterized protein</fullName>
    </submittedName>
</protein>
<keyword evidence="4" id="KW-1003">Cell membrane</keyword>
<evidence type="ECO:0000256" key="6">
    <source>
        <dbReference type="ARBA" id="ARBA00022989"/>
    </source>
</evidence>
<keyword evidence="5 9" id="KW-0812">Transmembrane</keyword>
<dbReference type="GO" id="GO:0015095">
    <property type="term" value="F:magnesium ion transmembrane transporter activity"/>
    <property type="evidence" value="ECO:0007669"/>
    <property type="project" value="TreeGrafter"/>
</dbReference>
<keyword evidence="6 9" id="KW-1133">Transmembrane helix</keyword>
<dbReference type="GO" id="GO:0050897">
    <property type="term" value="F:cobalt ion binding"/>
    <property type="evidence" value="ECO:0007669"/>
    <property type="project" value="TreeGrafter"/>
</dbReference>
<feature type="transmembrane region" description="Helical" evidence="9">
    <location>
        <begin position="674"/>
        <end position="696"/>
    </location>
</feature>
<feature type="compositionally biased region" description="Basic and acidic residues" evidence="8">
    <location>
        <begin position="336"/>
        <end position="349"/>
    </location>
</feature>
<evidence type="ECO:0000256" key="5">
    <source>
        <dbReference type="ARBA" id="ARBA00022692"/>
    </source>
</evidence>
<feature type="compositionally biased region" description="Polar residues" evidence="8">
    <location>
        <begin position="147"/>
        <end position="158"/>
    </location>
</feature>
<feature type="compositionally biased region" description="Polar residues" evidence="8">
    <location>
        <begin position="57"/>
        <end position="66"/>
    </location>
</feature>
<feature type="compositionally biased region" description="Basic residues" evidence="8">
    <location>
        <begin position="707"/>
        <end position="721"/>
    </location>
</feature>
<dbReference type="AlphaFoldDB" id="A0AAD5WTF0"/>
<dbReference type="SUPFAM" id="SSF144083">
    <property type="entry name" value="Magnesium transport protein CorA, transmembrane region"/>
    <property type="match status" value="1"/>
</dbReference>
<proteinExistence type="inferred from homology"/>
<evidence type="ECO:0000256" key="1">
    <source>
        <dbReference type="ARBA" id="ARBA00004651"/>
    </source>
</evidence>
<evidence type="ECO:0000256" key="2">
    <source>
        <dbReference type="ARBA" id="ARBA00009765"/>
    </source>
</evidence>
<dbReference type="EMBL" id="JAKWBI020000076">
    <property type="protein sequence ID" value="KAJ2903623.1"/>
    <property type="molecule type" value="Genomic_DNA"/>
</dbReference>
<accession>A0AAD5WTF0</accession>
<name>A0AAD5WTF0_9PEZI</name>
<feature type="compositionally biased region" description="Low complexity" evidence="8">
    <location>
        <begin position="130"/>
        <end position="146"/>
    </location>
</feature>
<dbReference type="Pfam" id="PF01544">
    <property type="entry name" value="CorA"/>
    <property type="match status" value="1"/>
</dbReference>
<feature type="compositionally biased region" description="Acidic residues" evidence="8">
    <location>
        <begin position="310"/>
        <end position="328"/>
    </location>
</feature>
<dbReference type="PANTHER" id="PTHR46494:SF1">
    <property type="entry name" value="CORA FAMILY METAL ION TRANSPORTER (EUROFUNG)"/>
    <property type="match status" value="1"/>
</dbReference>
<dbReference type="Gene3D" id="3.30.460.20">
    <property type="entry name" value="CorA soluble domain-like"/>
    <property type="match status" value="1"/>
</dbReference>
<feature type="compositionally biased region" description="Polar residues" evidence="8">
    <location>
        <begin position="350"/>
        <end position="361"/>
    </location>
</feature>
<evidence type="ECO:0000313" key="11">
    <source>
        <dbReference type="Proteomes" id="UP001201980"/>
    </source>
</evidence>
<feature type="compositionally biased region" description="Polar residues" evidence="8">
    <location>
        <begin position="378"/>
        <end position="395"/>
    </location>
</feature>
<feature type="region of interest" description="Disordered" evidence="8">
    <location>
        <begin position="126"/>
        <end position="158"/>
    </location>
</feature>
<feature type="transmembrane region" description="Helical" evidence="9">
    <location>
        <begin position="636"/>
        <end position="654"/>
    </location>
</feature>
<feature type="region of interest" description="Disordered" evidence="8">
    <location>
        <begin position="1"/>
        <end position="107"/>
    </location>
</feature>
<reference evidence="10" key="1">
    <citation type="submission" date="2022-07" db="EMBL/GenBank/DDBJ databases">
        <title>Draft genome sequence of Zalerion maritima ATCC 34329, a (micro)plastics degrading marine fungus.</title>
        <authorList>
            <person name="Paco A."/>
            <person name="Goncalves M.F.M."/>
            <person name="Rocha-Santos T.A.P."/>
            <person name="Alves A."/>
        </authorList>
    </citation>
    <scope>NUCLEOTIDE SEQUENCE</scope>
    <source>
        <strain evidence="10">ATCC 34329</strain>
    </source>
</reference>
<sequence length="739" mass="82020">MSSSTNQDNSDGDRPTSPTVRVTPAVLPDVQEEHNDSVEPFPAVNDEGLTVPEHAVASSSSVNLPPTGSDGGNTPYGSGAGPSQHGLPSIQSTAGFQPRNRRPSRPPVHVHYALNIQTQGVGGEPELIQSAAPTSPPMSSHSHAPSNDMSSPPQPRLTRTATFTPVANYDGFKVKDRSGWKPGAEPGLDPSLPDGGRDDEVPLHAECEIQVIDFSHESLVMHHLNNRTIKPFLRKPTPKWVLCRWINVNGISWDVIQALGQAKKLHKLSLEDVVDTKTRTKVDWYSNHAFMAMTLQKLVHIVEDSSSSESDLDTEIDSDDEKEMDDSDTQVPVANEKPEDYQGPEDGHSIHSTKSKMSTRSIKGIKRQMTRMFGIDKMSNNGGRNKSRKSTNSSHLFVGKSASHRDATPTSVMYRTLHNYHASPNAARNRFMEKHSALSVRNFAISAEQVSLFVTSDNTLISFFEVSALDLQRPIIERLSSPDTILRRSCDASMVAQAIIDATIDLAMPVAALYSDVIGDLELDILTKPDMKHTKMLYIMTTEITKVRQLITPVSNLITTLREHQTRLSAEEANRYLRVPEKGVIITPQTSVYLSDVFDHCSMINDQLGQAERSAAGLIDLIFNTIAATQNDTMKILTNVTIAFLPLTFITGYFGQNFDPFPDIALGIGYFWKVAIPTAVATILVLMFPMIKDYLLSLKDRAKIRRSRAKRRKRDERRRNKYLGPQYPNRRATHQETVL</sequence>
<gene>
    <name evidence="10" type="ORF">MKZ38_009566</name>
</gene>
<comment type="similarity">
    <text evidence="2">Belongs to the CorA metal ion transporter (MIT) (TC 1.A.35) family.</text>
</comment>
<evidence type="ECO:0000256" key="4">
    <source>
        <dbReference type="ARBA" id="ARBA00022475"/>
    </source>
</evidence>
<dbReference type="GO" id="GO:0015087">
    <property type="term" value="F:cobalt ion transmembrane transporter activity"/>
    <property type="evidence" value="ECO:0007669"/>
    <property type="project" value="TreeGrafter"/>
</dbReference>
<evidence type="ECO:0000256" key="9">
    <source>
        <dbReference type="SAM" id="Phobius"/>
    </source>
</evidence>
<dbReference type="InterPro" id="IPR002523">
    <property type="entry name" value="MgTranspt_CorA/ZnTranspt_ZntB"/>
</dbReference>
<organism evidence="10 11">
    <name type="scientific">Zalerion maritima</name>
    <dbReference type="NCBI Taxonomy" id="339359"/>
    <lineage>
        <taxon>Eukaryota</taxon>
        <taxon>Fungi</taxon>
        <taxon>Dikarya</taxon>
        <taxon>Ascomycota</taxon>
        <taxon>Pezizomycotina</taxon>
        <taxon>Sordariomycetes</taxon>
        <taxon>Lulworthiomycetidae</taxon>
        <taxon>Lulworthiales</taxon>
        <taxon>Lulworthiaceae</taxon>
        <taxon>Zalerion</taxon>
    </lineage>
</organism>
<evidence type="ECO:0000256" key="3">
    <source>
        <dbReference type="ARBA" id="ARBA00022448"/>
    </source>
</evidence>
<dbReference type="Gene3D" id="1.20.58.340">
    <property type="entry name" value="Magnesium transport protein CorA, transmembrane region"/>
    <property type="match status" value="2"/>
</dbReference>
<feature type="region of interest" description="Disordered" evidence="8">
    <location>
        <begin position="174"/>
        <end position="194"/>
    </location>
</feature>
<keyword evidence="7 9" id="KW-0472">Membrane</keyword>
<evidence type="ECO:0000256" key="7">
    <source>
        <dbReference type="ARBA" id="ARBA00023136"/>
    </source>
</evidence>
<comment type="caution">
    <text evidence="10">The sequence shown here is derived from an EMBL/GenBank/DDBJ whole genome shotgun (WGS) entry which is preliminary data.</text>
</comment>
<dbReference type="GO" id="GO:0005886">
    <property type="term" value="C:plasma membrane"/>
    <property type="evidence" value="ECO:0007669"/>
    <property type="project" value="UniProtKB-SubCell"/>
</dbReference>
<dbReference type="GO" id="GO:0000287">
    <property type="term" value="F:magnesium ion binding"/>
    <property type="evidence" value="ECO:0007669"/>
    <property type="project" value="TreeGrafter"/>
</dbReference>
<comment type="subcellular location">
    <subcellularLocation>
        <location evidence="1">Cell membrane</location>
        <topology evidence="1">Multi-pass membrane protein</topology>
    </subcellularLocation>
</comment>
<keyword evidence="11" id="KW-1185">Reference proteome</keyword>
<dbReference type="Proteomes" id="UP001201980">
    <property type="component" value="Unassembled WGS sequence"/>
</dbReference>
<dbReference type="InterPro" id="IPR045861">
    <property type="entry name" value="CorA_cytoplasmic_dom"/>
</dbReference>
<feature type="region of interest" description="Disordered" evidence="8">
    <location>
        <begin position="707"/>
        <end position="739"/>
    </location>
</feature>